<comment type="caution">
    <text evidence="1">The sequence shown here is derived from an EMBL/GenBank/DDBJ whole genome shotgun (WGS) entry which is preliminary data.</text>
</comment>
<dbReference type="Gene3D" id="3.30.460.10">
    <property type="entry name" value="Beta Polymerase, domain 2"/>
    <property type="match status" value="1"/>
</dbReference>
<dbReference type="PANTHER" id="PTHR34822">
    <property type="entry name" value="GRPB DOMAIN PROTEIN (AFU_ORTHOLOGUE AFUA_1G01530)"/>
    <property type="match status" value="1"/>
</dbReference>
<evidence type="ECO:0000313" key="2">
    <source>
        <dbReference type="Proteomes" id="UP001199915"/>
    </source>
</evidence>
<dbReference type="PANTHER" id="PTHR34822:SF1">
    <property type="entry name" value="GRPB FAMILY PROTEIN"/>
    <property type="match status" value="1"/>
</dbReference>
<sequence length="179" mass="20807">MQIGLKGRTVLVEPHRIEWEIAAQETISSLKKILKDDIIDAQHIGSTAIKNICAKPTVDIVVGVSNFDKIIKHNDDLMKNGIVYHMQYPSGQYLYVMGDLENNIRTHYIHVVIWGQEAWNNYINMRDYLNTHEKEAKEYSELKERLAKKYPEDRSAYTNGKSAFIEKILLMAAKWREQL</sequence>
<dbReference type="RefSeq" id="WP_118640164.1">
    <property type="nucleotide sequence ID" value="NZ_JAAITR010000011.1"/>
</dbReference>
<gene>
    <name evidence="1" type="ORF">L0N21_16230</name>
</gene>
<dbReference type="InterPro" id="IPR043519">
    <property type="entry name" value="NT_sf"/>
</dbReference>
<evidence type="ECO:0000313" key="1">
    <source>
        <dbReference type="EMBL" id="MCG4767039.1"/>
    </source>
</evidence>
<dbReference type="GeneID" id="79855279"/>
<dbReference type="Proteomes" id="UP001199915">
    <property type="component" value="Unassembled WGS sequence"/>
</dbReference>
<dbReference type="Pfam" id="PF04229">
    <property type="entry name" value="GrpB"/>
    <property type="match status" value="1"/>
</dbReference>
<reference evidence="1" key="1">
    <citation type="submission" date="2022-01" db="EMBL/GenBank/DDBJ databases">
        <title>Collection of gut derived symbiotic bacterial strains cultured from healthy donors.</title>
        <authorList>
            <person name="Lin H."/>
            <person name="Kohout C."/>
            <person name="Waligurski E."/>
            <person name="Pamer E.G."/>
        </authorList>
    </citation>
    <scope>NUCLEOTIDE SEQUENCE</scope>
    <source>
        <strain evidence="1">DFI.5.49</strain>
    </source>
</reference>
<accession>A0AAE3F5K2</accession>
<dbReference type="SUPFAM" id="SSF81301">
    <property type="entry name" value="Nucleotidyltransferase"/>
    <property type="match status" value="1"/>
</dbReference>
<name>A0AAE3F5K2_9FIRM</name>
<dbReference type="AlphaFoldDB" id="A0AAE3F5K2"/>
<dbReference type="InterPro" id="IPR007344">
    <property type="entry name" value="GrpB/CoaE"/>
</dbReference>
<dbReference type="EMBL" id="JAKNFS010000029">
    <property type="protein sequence ID" value="MCG4767039.1"/>
    <property type="molecule type" value="Genomic_DNA"/>
</dbReference>
<protein>
    <submittedName>
        <fullName evidence="1">GrpB family protein</fullName>
    </submittedName>
</protein>
<organism evidence="1 2">
    <name type="scientific">Fusicatenibacter saccharivorans</name>
    <dbReference type="NCBI Taxonomy" id="1150298"/>
    <lineage>
        <taxon>Bacteria</taxon>
        <taxon>Bacillati</taxon>
        <taxon>Bacillota</taxon>
        <taxon>Clostridia</taxon>
        <taxon>Lachnospirales</taxon>
        <taxon>Lachnospiraceae</taxon>
        <taxon>Fusicatenibacter</taxon>
    </lineage>
</organism>
<proteinExistence type="predicted"/>